<comment type="caution">
    <text evidence="1">The sequence shown here is derived from an EMBL/GenBank/DDBJ whole genome shotgun (WGS) entry which is preliminary data.</text>
</comment>
<name>A0A1D1VJP3_RAMVA</name>
<sequence length="167" mass="19151">MLRNCMTLMNFKAAFFSSVTAMPSVKSRMLTTFYVVGFLIRHPPHCFTRSASWYLSSATRISSVFSVRSASEHSQYSFICSSRTFSTQEVTPYMTQRLVWHSFHFDSNMAAKTGERAIRTARWTAFSIPSDDTRPKSLRIPALYKPRKLCCNEASSFESRRPLFSPV</sequence>
<evidence type="ECO:0000313" key="1">
    <source>
        <dbReference type="EMBL" id="GAU98718.1"/>
    </source>
</evidence>
<dbReference type="EMBL" id="BDGG01000004">
    <property type="protein sequence ID" value="GAU98718.1"/>
    <property type="molecule type" value="Genomic_DNA"/>
</dbReference>
<accession>A0A1D1VJP3</accession>
<gene>
    <name evidence="1" type="primary">RvY_09829</name>
    <name evidence="1" type="synonym">RvY_09829.1</name>
    <name evidence="1" type="ORF">RvY_09829-1</name>
</gene>
<organism evidence="1 2">
    <name type="scientific">Ramazzottius varieornatus</name>
    <name type="common">Water bear</name>
    <name type="synonym">Tardigrade</name>
    <dbReference type="NCBI Taxonomy" id="947166"/>
    <lineage>
        <taxon>Eukaryota</taxon>
        <taxon>Metazoa</taxon>
        <taxon>Ecdysozoa</taxon>
        <taxon>Tardigrada</taxon>
        <taxon>Eutardigrada</taxon>
        <taxon>Parachela</taxon>
        <taxon>Hypsibioidea</taxon>
        <taxon>Ramazzottiidae</taxon>
        <taxon>Ramazzottius</taxon>
    </lineage>
</organism>
<proteinExistence type="predicted"/>
<dbReference type="Proteomes" id="UP000186922">
    <property type="component" value="Unassembled WGS sequence"/>
</dbReference>
<keyword evidence="2" id="KW-1185">Reference proteome</keyword>
<dbReference type="AlphaFoldDB" id="A0A1D1VJP3"/>
<evidence type="ECO:0000313" key="2">
    <source>
        <dbReference type="Proteomes" id="UP000186922"/>
    </source>
</evidence>
<reference evidence="1 2" key="1">
    <citation type="journal article" date="2016" name="Nat. Commun.">
        <title>Extremotolerant tardigrade genome and improved radiotolerance of human cultured cells by tardigrade-unique protein.</title>
        <authorList>
            <person name="Hashimoto T."/>
            <person name="Horikawa D.D."/>
            <person name="Saito Y."/>
            <person name="Kuwahara H."/>
            <person name="Kozuka-Hata H."/>
            <person name="Shin-I T."/>
            <person name="Minakuchi Y."/>
            <person name="Ohishi K."/>
            <person name="Motoyama A."/>
            <person name="Aizu T."/>
            <person name="Enomoto A."/>
            <person name="Kondo K."/>
            <person name="Tanaka S."/>
            <person name="Hara Y."/>
            <person name="Koshikawa S."/>
            <person name="Sagara H."/>
            <person name="Miura T."/>
            <person name="Yokobori S."/>
            <person name="Miyagawa K."/>
            <person name="Suzuki Y."/>
            <person name="Kubo T."/>
            <person name="Oyama M."/>
            <person name="Kohara Y."/>
            <person name="Fujiyama A."/>
            <person name="Arakawa K."/>
            <person name="Katayama T."/>
            <person name="Toyoda A."/>
            <person name="Kunieda T."/>
        </authorList>
    </citation>
    <scope>NUCLEOTIDE SEQUENCE [LARGE SCALE GENOMIC DNA]</scope>
    <source>
        <strain evidence="1 2">YOKOZUNA-1</strain>
    </source>
</reference>
<protein>
    <submittedName>
        <fullName evidence="1">Uncharacterized protein</fullName>
    </submittedName>
</protein>